<feature type="domain" description="BTB" evidence="1">
    <location>
        <begin position="73"/>
        <end position="139"/>
    </location>
</feature>
<gene>
    <name evidence="2" type="ORF">CDAR_202751</name>
</gene>
<dbReference type="PROSITE" id="PS50097">
    <property type="entry name" value="BTB"/>
    <property type="match status" value="1"/>
</dbReference>
<sequence>MACCKAEACNSLSSFQVHRNTAPYGKMFPPFVAALKSLVLFQVKLSMISGYCDRTYSDLKYSMDELFNDETFADVTIVTDGHEFRVHKAILSSRSMVFHDLLSTKAVRNSNRIVIEDLSEDTVREMLRFVYTGSFLLGDTFPEVIPELLHAAHSYKKYVLRFWQLLCTWTMQSTCFCSP</sequence>
<accession>A0AAV4RMR1</accession>
<comment type="caution">
    <text evidence="2">The sequence shown here is derived from an EMBL/GenBank/DDBJ whole genome shotgun (WGS) entry which is preliminary data.</text>
</comment>
<dbReference type="SMART" id="SM00225">
    <property type="entry name" value="BTB"/>
    <property type="match status" value="1"/>
</dbReference>
<evidence type="ECO:0000313" key="2">
    <source>
        <dbReference type="EMBL" id="GIY22657.1"/>
    </source>
</evidence>
<organism evidence="2 3">
    <name type="scientific">Caerostris darwini</name>
    <dbReference type="NCBI Taxonomy" id="1538125"/>
    <lineage>
        <taxon>Eukaryota</taxon>
        <taxon>Metazoa</taxon>
        <taxon>Ecdysozoa</taxon>
        <taxon>Arthropoda</taxon>
        <taxon>Chelicerata</taxon>
        <taxon>Arachnida</taxon>
        <taxon>Araneae</taxon>
        <taxon>Araneomorphae</taxon>
        <taxon>Entelegynae</taxon>
        <taxon>Araneoidea</taxon>
        <taxon>Araneidae</taxon>
        <taxon>Caerostris</taxon>
    </lineage>
</organism>
<dbReference type="InterPro" id="IPR000210">
    <property type="entry name" value="BTB/POZ_dom"/>
</dbReference>
<dbReference type="AlphaFoldDB" id="A0AAV4RMR1"/>
<keyword evidence="3" id="KW-1185">Reference proteome</keyword>
<dbReference type="PANTHER" id="PTHR24413">
    <property type="entry name" value="SPECKLE-TYPE POZ PROTEIN"/>
    <property type="match status" value="1"/>
</dbReference>
<dbReference type="Gene3D" id="3.30.710.10">
    <property type="entry name" value="Potassium Channel Kv1.1, Chain A"/>
    <property type="match status" value="1"/>
</dbReference>
<dbReference type="InterPro" id="IPR011333">
    <property type="entry name" value="SKP1/BTB/POZ_sf"/>
</dbReference>
<evidence type="ECO:0000313" key="3">
    <source>
        <dbReference type="Proteomes" id="UP001054837"/>
    </source>
</evidence>
<evidence type="ECO:0000259" key="1">
    <source>
        <dbReference type="PROSITE" id="PS50097"/>
    </source>
</evidence>
<dbReference type="EMBL" id="BPLQ01006470">
    <property type="protein sequence ID" value="GIY22657.1"/>
    <property type="molecule type" value="Genomic_DNA"/>
</dbReference>
<dbReference type="CDD" id="cd18186">
    <property type="entry name" value="BTB_POZ_ZBTB_KLHL-like"/>
    <property type="match status" value="1"/>
</dbReference>
<dbReference type="Pfam" id="PF00651">
    <property type="entry name" value="BTB"/>
    <property type="match status" value="1"/>
</dbReference>
<dbReference type="Proteomes" id="UP001054837">
    <property type="component" value="Unassembled WGS sequence"/>
</dbReference>
<dbReference type="SUPFAM" id="SSF54695">
    <property type="entry name" value="POZ domain"/>
    <property type="match status" value="1"/>
</dbReference>
<proteinExistence type="predicted"/>
<name>A0AAV4RMR1_9ARAC</name>
<protein>
    <recommendedName>
        <fullName evidence="1">BTB domain-containing protein</fullName>
    </recommendedName>
</protein>
<reference evidence="2 3" key="1">
    <citation type="submission" date="2021-06" db="EMBL/GenBank/DDBJ databases">
        <title>Caerostris darwini draft genome.</title>
        <authorList>
            <person name="Kono N."/>
            <person name="Arakawa K."/>
        </authorList>
    </citation>
    <scope>NUCLEOTIDE SEQUENCE [LARGE SCALE GENOMIC DNA]</scope>
</reference>